<evidence type="ECO:0000259" key="10">
    <source>
        <dbReference type="Pfam" id="PF04290"/>
    </source>
</evidence>
<sequence>MSSHSHAAKATFPTESGEGLTAKADLTVLDRINRVVERCLEVFTVGLLLSLTVIVLAAVALRTFGGSLPWYDEVASINLAWLSFYGACLAALKRSHMGFPGLITKAPIALRSTLFITSELIVIGFFAVVGWFGYQVLDVLAWDALIALPSIGLDVTQSVIPLSAALFIVCELLSLPHAWRKMCEGVNSEEEEIAEAIRLAEEDLKEHRS</sequence>
<comment type="subcellular location">
    <subcellularLocation>
        <location evidence="1 9">Cell inner membrane</location>
        <topology evidence="1 9">Multi-pass membrane protein</topology>
    </subcellularLocation>
</comment>
<comment type="similarity">
    <text evidence="8 9">Belongs to the TRAP transporter small permease family.</text>
</comment>
<evidence type="ECO:0000313" key="11">
    <source>
        <dbReference type="EMBL" id="TVU71326.1"/>
    </source>
</evidence>
<comment type="function">
    <text evidence="9">Part of the tripartite ATP-independent periplasmic (TRAP) transport system.</text>
</comment>
<dbReference type="Pfam" id="PF04290">
    <property type="entry name" value="DctQ"/>
    <property type="match status" value="1"/>
</dbReference>
<reference evidence="11 12" key="1">
    <citation type="submission" date="2019-07" db="EMBL/GenBank/DDBJ databases">
        <title>Diversity of Bacteria from Kongsfjorden, Arctic.</title>
        <authorList>
            <person name="Yu Y."/>
        </authorList>
    </citation>
    <scope>NUCLEOTIDE SEQUENCE [LARGE SCALE GENOMIC DNA]</scope>
    <source>
        <strain evidence="11 12">SM1923</strain>
    </source>
</reference>
<feature type="transmembrane region" description="Helical" evidence="9">
    <location>
        <begin position="146"/>
        <end position="173"/>
    </location>
</feature>
<organism evidence="11 12">
    <name type="scientific">Cobetia crustatorum</name>
    <dbReference type="NCBI Taxonomy" id="553385"/>
    <lineage>
        <taxon>Bacteria</taxon>
        <taxon>Pseudomonadati</taxon>
        <taxon>Pseudomonadota</taxon>
        <taxon>Gammaproteobacteria</taxon>
        <taxon>Oceanospirillales</taxon>
        <taxon>Halomonadaceae</taxon>
        <taxon>Cobetia</taxon>
    </lineage>
</organism>
<feature type="domain" description="Tripartite ATP-independent periplasmic transporters DctQ component" evidence="10">
    <location>
        <begin position="51"/>
        <end position="178"/>
    </location>
</feature>
<dbReference type="OrthoDB" id="5801785at2"/>
<protein>
    <recommendedName>
        <fullName evidence="9">TRAP transporter small permease protein</fullName>
    </recommendedName>
</protein>
<evidence type="ECO:0000256" key="3">
    <source>
        <dbReference type="ARBA" id="ARBA00022475"/>
    </source>
</evidence>
<evidence type="ECO:0000256" key="8">
    <source>
        <dbReference type="ARBA" id="ARBA00038436"/>
    </source>
</evidence>
<comment type="caution">
    <text evidence="11">The sequence shown here is derived from an EMBL/GenBank/DDBJ whole genome shotgun (WGS) entry which is preliminary data.</text>
</comment>
<dbReference type="GO" id="GO:0022857">
    <property type="term" value="F:transmembrane transporter activity"/>
    <property type="evidence" value="ECO:0007669"/>
    <property type="project" value="UniProtKB-UniRule"/>
</dbReference>
<evidence type="ECO:0000256" key="9">
    <source>
        <dbReference type="RuleBase" id="RU369079"/>
    </source>
</evidence>
<dbReference type="STRING" id="553385.GCA_000591415_02586"/>
<dbReference type="PANTHER" id="PTHR35011">
    <property type="entry name" value="2,3-DIKETO-L-GULONATE TRAP TRANSPORTER SMALL PERMEASE PROTEIN YIAM"/>
    <property type="match status" value="1"/>
</dbReference>
<evidence type="ECO:0000256" key="7">
    <source>
        <dbReference type="ARBA" id="ARBA00023136"/>
    </source>
</evidence>
<dbReference type="EMBL" id="VNFH01000004">
    <property type="protein sequence ID" value="TVU71326.1"/>
    <property type="molecule type" value="Genomic_DNA"/>
</dbReference>
<evidence type="ECO:0000313" key="12">
    <source>
        <dbReference type="Proteomes" id="UP000319941"/>
    </source>
</evidence>
<keyword evidence="12" id="KW-1185">Reference proteome</keyword>
<keyword evidence="7 9" id="KW-0472">Membrane</keyword>
<keyword evidence="2 9" id="KW-0813">Transport</keyword>
<evidence type="ECO:0000256" key="1">
    <source>
        <dbReference type="ARBA" id="ARBA00004429"/>
    </source>
</evidence>
<dbReference type="InterPro" id="IPR055348">
    <property type="entry name" value="DctQ"/>
</dbReference>
<evidence type="ECO:0000256" key="2">
    <source>
        <dbReference type="ARBA" id="ARBA00022448"/>
    </source>
</evidence>
<evidence type="ECO:0000256" key="6">
    <source>
        <dbReference type="ARBA" id="ARBA00022989"/>
    </source>
</evidence>
<dbReference type="AlphaFoldDB" id="A0A558HQB5"/>
<dbReference type="PANTHER" id="PTHR35011:SF5">
    <property type="entry name" value="SIALIC ACID TRAP TRANSPORTER SMALL PERMEASE PROTEIN SIAQ"/>
    <property type="match status" value="1"/>
</dbReference>
<dbReference type="InterPro" id="IPR007387">
    <property type="entry name" value="TRAP_DctQ"/>
</dbReference>
<keyword evidence="4 9" id="KW-0997">Cell inner membrane</keyword>
<keyword evidence="5 9" id="KW-0812">Transmembrane</keyword>
<feature type="transmembrane region" description="Helical" evidence="9">
    <location>
        <begin position="39"/>
        <end position="62"/>
    </location>
</feature>
<dbReference type="RefSeq" id="WP_144727211.1">
    <property type="nucleotide sequence ID" value="NZ_CAWOWR010000097.1"/>
</dbReference>
<proteinExistence type="inferred from homology"/>
<evidence type="ECO:0000256" key="5">
    <source>
        <dbReference type="ARBA" id="ARBA00022692"/>
    </source>
</evidence>
<dbReference type="Proteomes" id="UP000319941">
    <property type="component" value="Unassembled WGS sequence"/>
</dbReference>
<dbReference type="GO" id="GO:0015740">
    <property type="term" value="P:C4-dicarboxylate transport"/>
    <property type="evidence" value="ECO:0007669"/>
    <property type="project" value="TreeGrafter"/>
</dbReference>
<keyword evidence="3" id="KW-1003">Cell membrane</keyword>
<dbReference type="GO" id="GO:0005886">
    <property type="term" value="C:plasma membrane"/>
    <property type="evidence" value="ECO:0007669"/>
    <property type="project" value="UniProtKB-SubCell"/>
</dbReference>
<accession>A0A558HQB5</accession>
<keyword evidence="6 9" id="KW-1133">Transmembrane helix</keyword>
<feature type="transmembrane region" description="Helical" evidence="9">
    <location>
        <begin position="74"/>
        <end position="92"/>
    </location>
</feature>
<name>A0A558HQB5_9GAMM</name>
<evidence type="ECO:0000256" key="4">
    <source>
        <dbReference type="ARBA" id="ARBA00022519"/>
    </source>
</evidence>
<gene>
    <name evidence="11" type="ORF">FQP86_07355</name>
</gene>
<comment type="subunit">
    <text evidence="9">The complex comprises the extracytoplasmic solute receptor protein and the two transmembrane proteins.</text>
</comment>
<feature type="transmembrane region" description="Helical" evidence="9">
    <location>
        <begin position="113"/>
        <end position="134"/>
    </location>
</feature>